<proteinExistence type="predicted"/>
<name>A0A9D1NNE8_9BACT</name>
<evidence type="ECO:0000313" key="2">
    <source>
        <dbReference type="EMBL" id="HIV09532.1"/>
    </source>
</evidence>
<protein>
    <submittedName>
        <fullName evidence="2">Uncharacterized protein</fullName>
    </submittedName>
</protein>
<evidence type="ECO:0000256" key="1">
    <source>
        <dbReference type="SAM" id="MobiDB-lite"/>
    </source>
</evidence>
<reference evidence="2" key="2">
    <citation type="journal article" date="2021" name="PeerJ">
        <title>Extensive microbial diversity within the chicken gut microbiome revealed by metagenomics and culture.</title>
        <authorList>
            <person name="Gilroy R."/>
            <person name="Ravi A."/>
            <person name="Getino M."/>
            <person name="Pursley I."/>
            <person name="Horton D.L."/>
            <person name="Alikhan N.F."/>
            <person name="Baker D."/>
            <person name="Gharbi K."/>
            <person name="Hall N."/>
            <person name="Watson M."/>
            <person name="Adriaenssens E.M."/>
            <person name="Foster-Nyarko E."/>
            <person name="Jarju S."/>
            <person name="Secka A."/>
            <person name="Antonio M."/>
            <person name="Oren A."/>
            <person name="Chaudhuri R.R."/>
            <person name="La Ragione R."/>
            <person name="Hildebrand F."/>
            <person name="Pallen M.J."/>
        </authorList>
    </citation>
    <scope>NUCLEOTIDE SEQUENCE</scope>
    <source>
        <strain evidence="2">35461</strain>
    </source>
</reference>
<gene>
    <name evidence="2" type="ORF">IAC79_05410</name>
</gene>
<sequence>MKKSQAYVTRGEPAARERPGPDPEWEAPPRVPHPSALNPADLPRDRGMAGPVGAYEVPPLAKSVPAGLEALAGHLRGADPLEAVNAALDALLPPGERHRLAAESCVGGLLTLSLARREDRFAYGRFLVPKLRAALTPELGNLTIRLIDR</sequence>
<dbReference type="Proteomes" id="UP000886845">
    <property type="component" value="Unassembled WGS sequence"/>
</dbReference>
<accession>A0A9D1NNE8</accession>
<dbReference type="EMBL" id="DVOR01000173">
    <property type="protein sequence ID" value="HIV09532.1"/>
    <property type="molecule type" value="Genomic_DNA"/>
</dbReference>
<reference evidence="2" key="1">
    <citation type="submission" date="2020-10" db="EMBL/GenBank/DDBJ databases">
        <authorList>
            <person name="Gilroy R."/>
        </authorList>
    </citation>
    <scope>NUCLEOTIDE SEQUENCE</scope>
    <source>
        <strain evidence="2">35461</strain>
    </source>
</reference>
<evidence type="ECO:0000313" key="3">
    <source>
        <dbReference type="Proteomes" id="UP000886845"/>
    </source>
</evidence>
<comment type="caution">
    <text evidence="2">The sequence shown here is derived from an EMBL/GenBank/DDBJ whole genome shotgun (WGS) entry which is preliminary data.</text>
</comment>
<organism evidence="2 3">
    <name type="scientific">Candidatus Spyradenecus faecavium</name>
    <dbReference type="NCBI Taxonomy" id="2840947"/>
    <lineage>
        <taxon>Bacteria</taxon>
        <taxon>Pseudomonadati</taxon>
        <taxon>Lentisphaerota</taxon>
        <taxon>Lentisphaeria</taxon>
        <taxon>Lentisphaerales</taxon>
        <taxon>Lentisphaeraceae</taxon>
        <taxon>Lentisphaeraceae incertae sedis</taxon>
        <taxon>Candidatus Spyradenecus</taxon>
    </lineage>
</organism>
<dbReference type="AlphaFoldDB" id="A0A9D1NNE8"/>
<feature type="region of interest" description="Disordered" evidence="1">
    <location>
        <begin position="1"/>
        <end position="51"/>
    </location>
</feature>